<comment type="caution">
    <text evidence="1">The sequence shown here is derived from an EMBL/GenBank/DDBJ whole genome shotgun (WGS) entry which is preliminary data.</text>
</comment>
<evidence type="ECO:0000313" key="2">
    <source>
        <dbReference type="Proteomes" id="UP000231098"/>
    </source>
</evidence>
<accession>A0A2H0X8Z4</accession>
<evidence type="ECO:0000313" key="1">
    <source>
        <dbReference type="EMBL" id="PIS21382.1"/>
    </source>
</evidence>
<organism evidence="1 2">
    <name type="scientific">candidate division WWE3 bacterium CG08_land_8_20_14_0_20_41_15</name>
    <dbReference type="NCBI Taxonomy" id="1975086"/>
    <lineage>
        <taxon>Bacteria</taxon>
        <taxon>Katanobacteria</taxon>
    </lineage>
</organism>
<dbReference type="EMBL" id="PEYV01000052">
    <property type="protein sequence ID" value="PIS21382.1"/>
    <property type="molecule type" value="Genomic_DNA"/>
</dbReference>
<proteinExistence type="predicted"/>
<dbReference type="Proteomes" id="UP000231098">
    <property type="component" value="Unassembled WGS sequence"/>
</dbReference>
<gene>
    <name evidence="1" type="ORF">COT51_03095</name>
</gene>
<name>A0A2H0X8Z4_UNCKA</name>
<sequence length="67" mass="7257">MKKIILAIVPLIIFLIAGILSIFGIKGLRNEQVAVEESVQEEKKLAPEYVVQEATSPASATDSAFIN</sequence>
<dbReference type="AlphaFoldDB" id="A0A2H0X8Z4"/>
<protein>
    <submittedName>
        <fullName evidence="1">Uncharacterized protein</fullName>
    </submittedName>
</protein>
<reference evidence="2" key="1">
    <citation type="submission" date="2017-09" db="EMBL/GenBank/DDBJ databases">
        <title>Depth-based differentiation of microbial function through sediment-hosted aquifers and enrichment of novel symbionts in the deep terrestrial subsurface.</title>
        <authorList>
            <person name="Probst A.J."/>
            <person name="Ladd B."/>
            <person name="Jarett J.K."/>
            <person name="Geller-Mcgrath D.E."/>
            <person name="Sieber C.M.K."/>
            <person name="Emerson J.B."/>
            <person name="Anantharaman K."/>
            <person name="Thomas B.C."/>
            <person name="Malmstrom R."/>
            <person name="Stieglmeier M."/>
            <person name="Klingl A."/>
            <person name="Woyke T."/>
            <person name="Ryan C.M."/>
            <person name="Banfield J.F."/>
        </authorList>
    </citation>
    <scope>NUCLEOTIDE SEQUENCE [LARGE SCALE GENOMIC DNA]</scope>
</reference>